<protein>
    <submittedName>
        <fullName evidence="16">3778_t:CDS:1</fullName>
    </submittedName>
</protein>
<name>A0A9N9C8P4_9GLOM</name>
<comment type="cofactor">
    <cofactor evidence="1">
        <name>Mg(2+)</name>
        <dbReference type="ChEBI" id="CHEBI:18420"/>
    </cofactor>
</comment>
<comment type="similarity">
    <text evidence="3">Belongs to the EME1/MMS4 family.</text>
</comment>
<dbReference type="OrthoDB" id="343092at2759"/>
<dbReference type="Gene3D" id="1.10.8.10">
    <property type="entry name" value="DNA helicase RuvA subunit, C-terminal domain"/>
    <property type="match status" value="1"/>
</dbReference>
<dbReference type="GO" id="GO:0000712">
    <property type="term" value="P:resolution of meiotic recombination intermediates"/>
    <property type="evidence" value="ECO:0007669"/>
    <property type="project" value="TreeGrafter"/>
</dbReference>
<evidence type="ECO:0000256" key="5">
    <source>
        <dbReference type="ARBA" id="ARBA00022723"/>
    </source>
</evidence>
<dbReference type="InterPro" id="IPR033310">
    <property type="entry name" value="Mms4/EME1/EME2"/>
</dbReference>
<evidence type="ECO:0000256" key="8">
    <source>
        <dbReference type="ARBA" id="ARBA00022801"/>
    </source>
</evidence>
<evidence type="ECO:0000313" key="17">
    <source>
        <dbReference type="Proteomes" id="UP000789572"/>
    </source>
</evidence>
<dbReference type="AlphaFoldDB" id="A0A9N9C8P4"/>
<keyword evidence="17" id="KW-1185">Reference proteome</keyword>
<keyword evidence="4" id="KW-0540">Nuclease</keyword>
<keyword evidence="8" id="KW-0378">Hydrolase</keyword>
<dbReference type="GO" id="GO:0003677">
    <property type="term" value="F:DNA binding"/>
    <property type="evidence" value="ECO:0007669"/>
    <property type="project" value="InterPro"/>
</dbReference>
<proteinExistence type="inferred from homology"/>
<evidence type="ECO:0000313" key="16">
    <source>
        <dbReference type="EMBL" id="CAG8591256.1"/>
    </source>
</evidence>
<keyword evidence="7" id="KW-0227">DNA damage</keyword>
<reference evidence="16" key="1">
    <citation type="submission" date="2021-06" db="EMBL/GenBank/DDBJ databases">
        <authorList>
            <person name="Kallberg Y."/>
            <person name="Tangrot J."/>
            <person name="Rosling A."/>
        </authorList>
    </citation>
    <scope>NUCLEOTIDE SEQUENCE</scope>
    <source>
        <strain evidence="16">IA702</strain>
    </source>
</reference>
<dbReference type="GO" id="GO:0031573">
    <property type="term" value="P:mitotic intra-S DNA damage checkpoint signaling"/>
    <property type="evidence" value="ECO:0007669"/>
    <property type="project" value="TreeGrafter"/>
</dbReference>
<dbReference type="Gene3D" id="1.10.150.670">
    <property type="entry name" value="Crossover junction endonuclease EME1, DNA-binding domain"/>
    <property type="match status" value="1"/>
</dbReference>
<evidence type="ECO:0000256" key="9">
    <source>
        <dbReference type="ARBA" id="ARBA00022842"/>
    </source>
</evidence>
<dbReference type="GO" id="GO:0031297">
    <property type="term" value="P:replication fork processing"/>
    <property type="evidence" value="ECO:0007669"/>
    <property type="project" value="TreeGrafter"/>
</dbReference>
<evidence type="ECO:0000256" key="10">
    <source>
        <dbReference type="ARBA" id="ARBA00023172"/>
    </source>
</evidence>
<dbReference type="GO" id="GO:0005634">
    <property type="term" value="C:nucleus"/>
    <property type="evidence" value="ECO:0007669"/>
    <property type="project" value="UniProtKB-SubCell"/>
</dbReference>
<dbReference type="Proteomes" id="UP000789572">
    <property type="component" value="Unassembled WGS sequence"/>
</dbReference>
<dbReference type="InterPro" id="IPR042530">
    <property type="entry name" value="EME1/EME2_C"/>
</dbReference>
<dbReference type="EMBL" id="CAJVPJ010001439">
    <property type="protein sequence ID" value="CAG8591256.1"/>
    <property type="molecule type" value="Genomic_DNA"/>
</dbReference>
<sequence>MSTDEELRSMAEEVSAVFTDKALNEILIDLARTRSAAVTMNRILDGEFLKGTSLDPSLYFGGGSSIDLLQQPSNSNNPEIICIDDDDEDQSTGIHNDSVQINQSYLQGNHGNTSWNQNKVDDLMSQISNIESAINNVQLMAASSARSVPRGTARSARETKKLIKEREKEEKRLERLQQKAERDAEKQRIKELRQANKLKTDKQEMMREMIVEMESSFLDSPIGRLIKSILLEKQVTIQSLNYPTPNIITWSRRVTTRYDPIIEAYTPILEKIEQESHVLVYQPMQSFAKMVSDATLHAFCNGLQRSFANKKLLLLIEGMDDYMKKSAKKRNREFADAVRNAMGTDENTPSRRRKRSVDVRIDEALVQEELIWLQLVARCLVIHTKNEKETAEMVGILTTDIATIPYKNKNLDLNVCIEGQVRAGTDSRDAWIRMLEEIQLVTHPVASSIVERYPTVSCLYDAYRQCNTHEQRELLLADIEVPTVGLSRRFRTVGPALSKRIHQIFTEDDSDILIA</sequence>
<feature type="coiled-coil region" evidence="14">
    <location>
        <begin position="156"/>
        <end position="202"/>
    </location>
</feature>
<feature type="domain" description="ERCC4" evidence="15">
    <location>
        <begin position="210"/>
        <end position="464"/>
    </location>
</feature>
<dbReference type="GO" id="GO:0048476">
    <property type="term" value="C:Holliday junction resolvase complex"/>
    <property type="evidence" value="ECO:0007669"/>
    <property type="project" value="InterPro"/>
</dbReference>
<keyword evidence="9" id="KW-0460">Magnesium</keyword>
<dbReference type="SMART" id="SM00891">
    <property type="entry name" value="ERCC4"/>
    <property type="match status" value="1"/>
</dbReference>
<accession>A0A9N9C8P4</accession>
<keyword evidence="10" id="KW-0233">DNA recombination</keyword>
<keyword evidence="5" id="KW-0479">Metal-binding</keyword>
<dbReference type="InterPro" id="IPR047521">
    <property type="entry name" value="XPF_nuclease_EME1_ascomycetes"/>
</dbReference>
<evidence type="ECO:0000256" key="2">
    <source>
        <dbReference type="ARBA" id="ARBA00004123"/>
    </source>
</evidence>
<dbReference type="PANTHER" id="PTHR21077">
    <property type="entry name" value="EME1 PROTEIN"/>
    <property type="match status" value="1"/>
</dbReference>
<evidence type="ECO:0000256" key="6">
    <source>
        <dbReference type="ARBA" id="ARBA00022759"/>
    </source>
</evidence>
<keyword evidence="12" id="KW-0539">Nucleus</keyword>
<dbReference type="GO" id="GO:0046872">
    <property type="term" value="F:metal ion binding"/>
    <property type="evidence" value="ECO:0007669"/>
    <property type="project" value="UniProtKB-KW"/>
</dbReference>
<keyword evidence="11" id="KW-0234">DNA repair</keyword>
<evidence type="ECO:0000256" key="12">
    <source>
        <dbReference type="ARBA" id="ARBA00023242"/>
    </source>
</evidence>
<dbReference type="InterPro" id="IPR006166">
    <property type="entry name" value="ERCC4_domain"/>
</dbReference>
<evidence type="ECO:0000256" key="11">
    <source>
        <dbReference type="ARBA" id="ARBA00023204"/>
    </source>
</evidence>
<dbReference type="GO" id="GO:0008821">
    <property type="term" value="F:crossover junction DNA endonuclease activity"/>
    <property type="evidence" value="ECO:0007669"/>
    <property type="project" value="TreeGrafter"/>
</dbReference>
<dbReference type="GO" id="GO:0006302">
    <property type="term" value="P:double-strand break repair"/>
    <property type="evidence" value="ECO:0007669"/>
    <property type="project" value="TreeGrafter"/>
</dbReference>
<evidence type="ECO:0000256" key="3">
    <source>
        <dbReference type="ARBA" id="ARBA00005313"/>
    </source>
</evidence>
<evidence type="ECO:0000256" key="7">
    <source>
        <dbReference type="ARBA" id="ARBA00022763"/>
    </source>
</evidence>
<keyword evidence="13" id="KW-0469">Meiosis</keyword>
<keyword evidence="14" id="KW-0175">Coiled coil</keyword>
<evidence type="ECO:0000256" key="13">
    <source>
        <dbReference type="ARBA" id="ARBA00023254"/>
    </source>
</evidence>
<evidence type="ECO:0000256" key="1">
    <source>
        <dbReference type="ARBA" id="ARBA00001946"/>
    </source>
</evidence>
<dbReference type="Gene3D" id="3.40.50.10130">
    <property type="match status" value="1"/>
</dbReference>
<comment type="caution">
    <text evidence="16">The sequence shown here is derived from an EMBL/GenBank/DDBJ whole genome shotgun (WGS) entry which is preliminary data.</text>
</comment>
<organism evidence="16 17">
    <name type="scientific">Paraglomus occultum</name>
    <dbReference type="NCBI Taxonomy" id="144539"/>
    <lineage>
        <taxon>Eukaryota</taxon>
        <taxon>Fungi</taxon>
        <taxon>Fungi incertae sedis</taxon>
        <taxon>Mucoromycota</taxon>
        <taxon>Glomeromycotina</taxon>
        <taxon>Glomeromycetes</taxon>
        <taxon>Paraglomerales</taxon>
        <taxon>Paraglomeraceae</taxon>
        <taxon>Paraglomus</taxon>
    </lineage>
</organism>
<gene>
    <name evidence="16" type="ORF">POCULU_LOCUS6986</name>
</gene>
<dbReference type="Pfam" id="PF21292">
    <property type="entry name" value="EME1-MUS81_C"/>
    <property type="match status" value="1"/>
</dbReference>
<comment type="subcellular location">
    <subcellularLocation>
        <location evidence="2">Nucleus</location>
    </subcellularLocation>
</comment>
<evidence type="ECO:0000259" key="15">
    <source>
        <dbReference type="SMART" id="SM00891"/>
    </source>
</evidence>
<evidence type="ECO:0000256" key="4">
    <source>
        <dbReference type="ARBA" id="ARBA00022722"/>
    </source>
</evidence>
<dbReference type="Pfam" id="PF02732">
    <property type="entry name" value="ERCC4"/>
    <property type="match status" value="1"/>
</dbReference>
<dbReference type="CDD" id="cd20085">
    <property type="entry name" value="XPF_nuclease_Mms4"/>
    <property type="match status" value="1"/>
</dbReference>
<keyword evidence="6" id="KW-0255">Endonuclease</keyword>
<evidence type="ECO:0000256" key="14">
    <source>
        <dbReference type="SAM" id="Coils"/>
    </source>
</evidence>
<dbReference type="PANTHER" id="PTHR21077:SF5">
    <property type="entry name" value="CROSSOVER JUNCTION ENDONUCLEASE MMS4"/>
    <property type="match status" value="1"/>
</dbReference>